<evidence type="ECO:0000313" key="6">
    <source>
        <dbReference type="EMBL" id="PPE74487.1"/>
    </source>
</evidence>
<dbReference type="CDD" id="cd16917">
    <property type="entry name" value="HATPase_UhpB-NarQ-NarX-like"/>
    <property type="match status" value="1"/>
</dbReference>
<evidence type="ECO:0000256" key="5">
    <source>
        <dbReference type="SAM" id="SignalP"/>
    </source>
</evidence>
<feature type="transmembrane region" description="Helical" evidence="4">
    <location>
        <begin position="195"/>
        <end position="218"/>
    </location>
</feature>
<feature type="transmembrane region" description="Helical" evidence="4">
    <location>
        <begin position="163"/>
        <end position="183"/>
    </location>
</feature>
<comment type="caution">
    <text evidence="6">The sequence shown here is derived from an EMBL/GenBank/DDBJ whole genome shotgun (WGS) entry which is preliminary data.</text>
</comment>
<evidence type="ECO:0000256" key="4">
    <source>
        <dbReference type="SAM" id="Phobius"/>
    </source>
</evidence>
<feature type="transmembrane region" description="Helical" evidence="4">
    <location>
        <begin position="317"/>
        <end position="339"/>
    </location>
</feature>
<dbReference type="AlphaFoldDB" id="A0A2S5THR6"/>
<accession>A0A2S5THR6</accession>
<dbReference type="Proteomes" id="UP000238220">
    <property type="component" value="Unassembled WGS sequence"/>
</dbReference>
<name>A0A2S5THR6_9GAMM</name>
<feature type="transmembrane region" description="Helical" evidence="4">
    <location>
        <begin position="285"/>
        <end position="305"/>
    </location>
</feature>
<keyword evidence="2" id="KW-0418">Kinase</keyword>
<reference evidence="6 7" key="1">
    <citation type="submission" date="2018-02" db="EMBL/GenBank/DDBJ databases">
        <title>Genome sequencing of Solimonas sp. HR-BB.</title>
        <authorList>
            <person name="Lee Y."/>
            <person name="Jeon C.O."/>
        </authorList>
    </citation>
    <scope>NUCLEOTIDE SEQUENCE [LARGE SCALE GENOMIC DNA]</scope>
    <source>
        <strain evidence="6 7">HR-BB</strain>
    </source>
</reference>
<proteinExistence type="predicted"/>
<keyword evidence="4" id="KW-0472">Membrane</keyword>
<dbReference type="EMBL" id="PSNW01000003">
    <property type="protein sequence ID" value="PPE74487.1"/>
    <property type="molecule type" value="Genomic_DNA"/>
</dbReference>
<feature type="chain" id="PRO_5015505271" description="Histidine kinase/HSP90-like ATPase domain-containing protein" evidence="5">
    <location>
        <begin position="19"/>
        <end position="705"/>
    </location>
</feature>
<evidence type="ECO:0000256" key="3">
    <source>
        <dbReference type="ARBA" id="ARBA00023012"/>
    </source>
</evidence>
<feature type="transmembrane region" description="Helical" evidence="4">
    <location>
        <begin position="134"/>
        <end position="154"/>
    </location>
</feature>
<dbReference type="InterPro" id="IPR050482">
    <property type="entry name" value="Sensor_HK_TwoCompSys"/>
</dbReference>
<dbReference type="Gene3D" id="3.30.565.10">
    <property type="entry name" value="Histidine kinase-like ATPase, C-terminal domain"/>
    <property type="match status" value="1"/>
</dbReference>
<dbReference type="GO" id="GO:0016301">
    <property type="term" value="F:kinase activity"/>
    <property type="evidence" value="ECO:0007669"/>
    <property type="project" value="UniProtKB-KW"/>
</dbReference>
<dbReference type="GO" id="GO:0000160">
    <property type="term" value="P:phosphorelay signal transduction system"/>
    <property type="evidence" value="ECO:0007669"/>
    <property type="project" value="UniProtKB-KW"/>
</dbReference>
<dbReference type="InterPro" id="IPR036890">
    <property type="entry name" value="HATPase_C_sf"/>
</dbReference>
<feature type="transmembrane region" description="Helical" evidence="4">
    <location>
        <begin position="351"/>
        <end position="372"/>
    </location>
</feature>
<keyword evidence="1" id="KW-0808">Transferase</keyword>
<evidence type="ECO:0000313" key="7">
    <source>
        <dbReference type="Proteomes" id="UP000238220"/>
    </source>
</evidence>
<keyword evidence="3" id="KW-0902">Two-component regulatory system</keyword>
<evidence type="ECO:0008006" key="8">
    <source>
        <dbReference type="Google" id="ProtNLM"/>
    </source>
</evidence>
<keyword evidence="5" id="KW-0732">Signal</keyword>
<feature type="transmembrane region" description="Helical" evidence="4">
    <location>
        <begin position="256"/>
        <end position="273"/>
    </location>
</feature>
<feature type="transmembrane region" description="Helical" evidence="4">
    <location>
        <begin position="378"/>
        <end position="398"/>
    </location>
</feature>
<evidence type="ECO:0000256" key="1">
    <source>
        <dbReference type="ARBA" id="ARBA00022679"/>
    </source>
</evidence>
<keyword evidence="4" id="KW-0812">Transmembrane</keyword>
<organism evidence="6 7">
    <name type="scientific">Solimonas fluminis</name>
    <dbReference type="NCBI Taxonomy" id="2086571"/>
    <lineage>
        <taxon>Bacteria</taxon>
        <taxon>Pseudomonadati</taxon>
        <taxon>Pseudomonadota</taxon>
        <taxon>Gammaproteobacteria</taxon>
        <taxon>Nevskiales</taxon>
        <taxon>Nevskiaceae</taxon>
        <taxon>Solimonas</taxon>
    </lineage>
</organism>
<gene>
    <name evidence="6" type="ORF">C3942_06890</name>
</gene>
<dbReference type="SUPFAM" id="SSF55874">
    <property type="entry name" value="ATPase domain of HSP90 chaperone/DNA topoisomerase II/histidine kinase"/>
    <property type="match status" value="1"/>
</dbReference>
<protein>
    <recommendedName>
        <fullName evidence="8">Histidine kinase/HSP90-like ATPase domain-containing protein</fullName>
    </recommendedName>
</protein>
<keyword evidence="7" id="KW-1185">Reference proteome</keyword>
<evidence type="ECO:0000256" key="2">
    <source>
        <dbReference type="ARBA" id="ARBA00022777"/>
    </source>
</evidence>
<feature type="transmembrane region" description="Helical" evidence="4">
    <location>
        <begin position="230"/>
        <end position="250"/>
    </location>
</feature>
<feature type="signal peptide" evidence="5">
    <location>
        <begin position="1"/>
        <end position="18"/>
    </location>
</feature>
<keyword evidence="4" id="KW-1133">Transmembrane helix</keyword>
<sequence length="705" mass="77555">MIAALLYAALVMIAATLAATSQPWLGVQLGYAAGARSAQVLAAGGPAGALPDGMVLTAVAAPGAEPLPLQEADLTPEPDGSFGRYAEFHDFLLRQDRLASLMRQPELRLIDGRGQEHRLLPADHRPLRSLPFEFWLQLLVGLLAWLIATGVWAFRPGEASARYLLLSAWGVLTFAPAAAVYSTRELALPGPVFRLLSELNCLGAFVFCSALIALLWYYPRRLGRAPLGPVLVAGYVGWVLAQAAGAFETIPVGRHAPIMLGFLSTFILAAAQWRNTRSDPLARASLLWFLLSWLLGSGAFVMLTMVPQLFGVDTANLQAYAFLLFLLIYAGIALGILRFRLFDLGDWWFRIWTLFIAGALVIATDLLLVMWFGFEPTLAASLALAVIGWAYFPARQWLLERLVRRPRADVAALLDRLLDTAEPDPRELWRRSLAELFRPLQIEMVDPARAGHRIEDDGVSLRVDPGLGQPAFRLQYPASGRRLFSRQDLALVDLLQRLIEKLMLRDRLLGEGAELERQRIAQDLHDDACAKLLTVACQTRETATESRLREVLEDVRVVVHCLSGGAQRLQDLVPQWRSEAADRCEAAEVTLTWQAPAQLPECWLSPVLTANASRMLREALSNALRHARPAAIAVRLQIEAGVLFFAVEHAGQLPEAGGKRPGMGLRNLQRRAAEVGGEFQLLQPQGGLIRAQWRLPLPLSLAAGS</sequence>
<dbReference type="PANTHER" id="PTHR24421">
    <property type="entry name" value="NITRATE/NITRITE SENSOR PROTEIN NARX-RELATED"/>
    <property type="match status" value="1"/>
</dbReference>